<reference evidence="1" key="1">
    <citation type="submission" date="2014-12" db="EMBL/GenBank/DDBJ databases">
        <title>Insight into the proteome of Arion vulgaris.</title>
        <authorList>
            <person name="Aradska J."/>
            <person name="Bulat T."/>
            <person name="Smidak R."/>
            <person name="Sarate P."/>
            <person name="Gangsoo J."/>
            <person name="Sialana F."/>
            <person name="Bilban M."/>
            <person name="Lubec G."/>
        </authorList>
    </citation>
    <scope>NUCLEOTIDE SEQUENCE</scope>
    <source>
        <tissue evidence="1">Skin</tissue>
    </source>
</reference>
<evidence type="ECO:0000313" key="1">
    <source>
        <dbReference type="EMBL" id="CEK62887.1"/>
    </source>
</evidence>
<sequence length="86" mass="9335">IMLDDNDKVHALESGIITLTGGRSVTKNLILSISTNKLEELSEWSTAKLASLILHLVAISKYLQSQKDDISASSQNLPLACLADLR</sequence>
<dbReference type="AlphaFoldDB" id="A0A0B6Z3E6"/>
<organism evidence="1">
    <name type="scientific">Arion vulgaris</name>
    <dbReference type="NCBI Taxonomy" id="1028688"/>
    <lineage>
        <taxon>Eukaryota</taxon>
        <taxon>Metazoa</taxon>
        <taxon>Spiralia</taxon>
        <taxon>Lophotrochozoa</taxon>
        <taxon>Mollusca</taxon>
        <taxon>Gastropoda</taxon>
        <taxon>Heterobranchia</taxon>
        <taxon>Euthyneura</taxon>
        <taxon>Panpulmonata</taxon>
        <taxon>Eupulmonata</taxon>
        <taxon>Stylommatophora</taxon>
        <taxon>Helicina</taxon>
        <taxon>Arionoidea</taxon>
        <taxon>Arionidae</taxon>
        <taxon>Arion</taxon>
    </lineage>
</organism>
<accession>A0A0B6Z3E6</accession>
<proteinExistence type="predicted"/>
<gene>
    <name evidence="1" type="primary">ORF46417</name>
</gene>
<name>A0A0B6Z3E6_9EUPU</name>
<feature type="non-terminal residue" evidence="1">
    <location>
        <position position="1"/>
    </location>
</feature>
<feature type="non-terminal residue" evidence="1">
    <location>
        <position position="86"/>
    </location>
</feature>
<dbReference type="EMBL" id="HACG01016022">
    <property type="protein sequence ID" value="CEK62887.1"/>
    <property type="molecule type" value="Transcribed_RNA"/>
</dbReference>
<protein>
    <submittedName>
        <fullName evidence="1">Uncharacterized protein</fullName>
    </submittedName>
</protein>